<evidence type="ECO:0000313" key="1">
    <source>
        <dbReference type="EMBL" id="KND60286.1"/>
    </source>
</evidence>
<dbReference type="Pfam" id="PF01126">
    <property type="entry name" value="Heme_oxygenase"/>
    <property type="match status" value="1"/>
</dbReference>
<proteinExistence type="predicted"/>
<dbReference type="AlphaFoldDB" id="A0A0L0MDB8"/>
<dbReference type="EMBL" id="LFJJ01000071">
    <property type="protein sequence ID" value="KND60286.1"/>
    <property type="molecule type" value="Genomic_DNA"/>
</dbReference>
<dbReference type="PATRIC" id="fig|242163.4.peg.6347"/>
<dbReference type="GO" id="GO:0004392">
    <property type="term" value="F:heme oxygenase (decyclizing) activity"/>
    <property type="evidence" value="ECO:0007669"/>
    <property type="project" value="InterPro"/>
</dbReference>
<dbReference type="CDD" id="cd19166">
    <property type="entry name" value="HemeO-bac"/>
    <property type="match status" value="1"/>
</dbReference>
<evidence type="ECO:0000313" key="2">
    <source>
        <dbReference type="Proteomes" id="UP000036959"/>
    </source>
</evidence>
<dbReference type="InterPro" id="IPR016053">
    <property type="entry name" value="Haem_Oase-like"/>
</dbReference>
<dbReference type="Gene3D" id="1.20.910.10">
    <property type="entry name" value="Heme oxygenase-like"/>
    <property type="match status" value="1"/>
</dbReference>
<protein>
    <submittedName>
        <fullName evidence="1">Bacteriophytochrome heme oxygenase BphO</fullName>
    </submittedName>
</protein>
<reference evidence="2" key="1">
    <citation type="submission" date="2015-06" db="EMBL/GenBank/DDBJ databases">
        <title>Comparative genomics of Burkholderia leaf nodule symbionts.</title>
        <authorList>
            <person name="Carlier A."/>
            <person name="Eberl L."/>
            <person name="Pinto-Carbo M."/>
        </authorList>
    </citation>
    <scope>NUCLEOTIDE SEQUENCE [LARGE SCALE GENOMIC DNA]</scope>
    <source>
        <strain evidence="2">UZHbot4</strain>
    </source>
</reference>
<dbReference type="GO" id="GO:0006788">
    <property type="term" value="P:heme oxidation"/>
    <property type="evidence" value="ECO:0007669"/>
    <property type="project" value="InterPro"/>
</dbReference>
<accession>A0A0L0MDB8</accession>
<comment type="caution">
    <text evidence="1">The sequence shown here is derived from an EMBL/GenBank/DDBJ whole genome shotgun (WGS) entry which is preliminary data.</text>
</comment>
<organism evidence="1 2">
    <name type="scientific">Candidatus Burkholderia verschuerenii</name>
    <dbReference type="NCBI Taxonomy" id="242163"/>
    <lineage>
        <taxon>Bacteria</taxon>
        <taxon>Pseudomonadati</taxon>
        <taxon>Pseudomonadota</taxon>
        <taxon>Betaproteobacteria</taxon>
        <taxon>Burkholderiales</taxon>
        <taxon>Burkholderiaceae</taxon>
        <taxon>Burkholderia</taxon>
    </lineage>
</organism>
<dbReference type="SUPFAM" id="SSF48613">
    <property type="entry name" value="Heme oxygenase-like"/>
    <property type="match status" value="1"/>
</dbReference>
<dbReference type="Proteomes" id="UP000036959">
    <property type="component" value="Unassembled WGS sequence"/>
</dbReference>
<sequence length="222" mass="24101">MSPVSDAEITRRLPAQTLKPTHRNMQHILLSRLKHDTAASHTRLENALDLMRDDMQRDEYIVLLERFHGYVAPWEDAVAAALPASLAGFFDARRKTALLAADLAVLTGERDAIVPPATRDLPALPNIGAAFGSLYVMEGSTLGGRFIAPHIARLLDLAPRQGNAYFDAYGDRTGSMWNAFRDTAAATVPESQYDDAVQAAIATFDGLQAWLCSAPLEAQAAA</sequence>
<dbReference type="InterPro" id="IPR016084">
    <property type="entry name" value="Haem_Oase-like_multi-hlx"/>
</dbReference>
<name>A0A0L0MDB8_9BURK</name>
<keyword evidence="2" id="KW-1185">Reference proteome</keyword>
<gene>
    <name evidence="1" type="ORF">BVER_04980c</name>
</gene>